<dbReference type="SUPFAM" id="SSF47413">
    <property type="entry name" value="lambda repressor-like DNA-binding domains"/>
    <property type="match status" value="1"/>
</dbReference>
<dbReference type="Pfam" id="PF01381">
    <property type="entry name" value="HTH_3"/>
    <property type="match status" value="1"/>
</dbReference>
<comment type="caution">
    <text evidence="2">The sequence shown here is derived from an EMBL/GenBank/DDBJ whole genome shotgun (WGS) entry which is preliminary data.</text>
</comment>
<dbReference type="EMBL" id="BSPQ01000001">
    <property type="protein sequence ID" value="GLS88957.1"/>
    <property type="molecule type" value="Genomic_DNA"/>
</dbReference>
<dbReference type="RefSeq" id="WP_284202085.1">
    <property type="nucleotide sequence ID" value="NZ_BSPQ01000001.1"/>
</dbReference>
<dbReference type="Gene3D" id="1.10.260.40">
    <property type="entry name" value="lambda repressor-like DNA-binding domains"/>
    <property type="match status" value="1"/>
</dbReference>
<protein>
    <submittedName>
        <fullName evidence="2">Transcriptional regulator</fullName>
    </submittedName>
</protein>
<dbReference type="Proteomes" id="UP001157353">
    <property type="component" value="Unassembled WGS sequence"/>
</dbReference>
<accession>A0ABQ6DV32</accession>
<evidence type="ECO:0000313" key="2">
    <source>
        <dbReference type="EMBL" id="GLS88957.1"/>
    </source>
</evidence>
<reference evidence="3" key="1">
    <citation type="journal article" date="2019" name="Int. J. Syst. Evol. Microbiol.">
        <title>The Global Catalogue of Microorganisms (GCM) 10K type strain sequencing project: providing services to taxonomists for standard genome sequencing and annotation.</title>
        <authorList>
            <consortium name="The Broad Institute Genomics Platform"/>
            <consortium name="The Broad Institute Genome Sequencing Center for Infectious Disease"/>
            <person name="Wu L."/>
            <person name="Ma J."/>
        </authorList>
    </citation>
    <scope>NUCLEOTIDE SEQUENCE [LARGE SCALE GENOMIC DNA]</scope>
    <source>
        <strain evidence="3">NBRC 103166</strain>
    </source>
</reference>
<dbReference type="PROSITE" id="PS50943">
    <property type="entry name" value="HTH_CROC1"/>
    <property type="match status" value="1"/>
</dbReference>
<dbReference type="InterPro" id="IPR010982">
    <property type="entry name" value="Lambda_DNA-bd_dom_sf"/>
</dbReference>
<sequence length="152" mass="17102">MSEKSMDDTIKELRREGAVRNADNADLHKLNYTPIGSNFLMKEYKKERRRVSIASASLPPEQRRVITKSIIKSMLLGELTQGDALVHLRSDILGLKQVDYAKMVKVSRKTISEIENGKGGQSVEVLNRVFKPFGLHMGLIPLSVSSMRDIFS</sequence>
<evidence type="ECO:0000259" key="1">
    <source>
        <dbReference type="PROSITE" id="PS50943"/>
    </source>
</evidence>
<dbReference type="CDD" id="cd00093">
    <property type="entry name" value="HTH_XRE"/>
    <property type="match status" value="1"/>
</dbReference>
<gene>
    <name evidence="2" type="ORF">GCM10007916_00240</name>
</gene>
<feature type="domain" description="HTH cro/C1-type" evidence="1">
    <location>
        <begin position="93"/>
        <end position="140"/>
    </location>
</feature>
<dbReference type="InterPro" id="IPR001387">
    <property type="entry name" value="Cro/C1-type_HTH"/>
</dbReference>
<organism evidence="2 3">
    <name type="scientific">Psychromonas marina</name>
    <dbReference type="NCBI Taxonomy" id="88364"/>
    <lineage>
        <taxon>Bacteria</taxon>
        <taxon>Pseudomonadati</taxon>
        <taxon>Pseudomonadota</taxon>
        <taxon>Gammaproteobacteria</taxon>
        <taxon>Alteromonadales</taxon>
        <taxon>Psychromonadaceae</taxon>
        <taxon>Psychromonas</taxon>
    </lineage>
</organism>
<name>A0ABQ6DV32_9GAMM</name>
<proteinExistence type="predicted"/>
<keyword evidence="3" id="KW-1185">Reference proteome</keyword>
<evidence type="ECO:0000313" key="3">
    <source>
        <dbReference type="Proteomes" id="UP001157353"/>
    </source>
</evidence>